<dbReference type="PANTHER" id="PTHR22603">
    <property type="entry name" value="CHOLINE/ETHANOALAMINE KINASE"/>
    <property type="match status" value="1"/>
</dbReference>
<protein>
    <recommendedName>
        <fullName evidence="4">Choline kinase N-terminal domain-containing protein</fullName>
    </recommendedName>
</protein>
<name>A0A162V7A0_PHYB8</name>
<comment type="similarity">
    <text evidence="1">Belongs to the choline/ethanolamine kinase family.</text>
</comment>
<dbReference type="GO" id="GO:0005737">
    <property type="term" value="C:cytoplasm"/>
    <property type="evidence" value="ECO:0007669"/>
    <property type="project" value="TreeGrafter"/>
</dbReference>
<gene>
    <name evidence="2" type="ORF">PHYBLDRAFT_105399</name>
</gene>
<dbReference type="FunCoup" id="A0A162V7A0">
    <property type="interactions" value="433"/>
</dbReference>
<sequence length="327" mass="37833">MQKLFPGLIDSAHRAILERVSGAMTNAVFFVTVNKKRFLMRVYGHGCEQILDRENELAWLARLSHLGLGPRMLGIFGNGRFEEYLQSTTLSYSDMRQPFISEQIASRLCQLHTIVDIYPPSAKEARQLSVWQNVHKWLAAIQDVLPDLMKKNEKWAAELELFDIDLLKEEIDICQRLLKTIQSPIVFGHNDTQYGNILKLDTTGELVVIDFEYAGYNTRGYEIANHFCEWMYDYHSESPASMKVDAFPTQEEQKRFLKAYIATNNLKSSVDTLQKEALIWVMASHLSWGLWGLVQANQSDIDFDYFLYSMQRLGAFRQELTHWSSLD</sequence>
<proteinExistence type="inferred from homology"/>
<dbReference type="Pfam" id="PF01633">
    <property type="entry name" value="Choline_kinase"/>
    <property type="match status" value="1"/>
</dbReference>
<keyword evidence="3" id="KW-1185">Reference proteome</keyword>
<dbReference type="OrthoDB" id="10267235at2759"/>
<dbReference type="InterPro" id="IPR011009">
    <property type="entry name" value="Kinase-like_dom_sf"/>
</dbReference>
<dbReference type="GO" id="GO:0006646">
    <property type="term" value="P:phosphatidylethanolamine biosynthetic process"/>
    <property type="evidence" value="ECO:0007669"/>
    <property type="project" value="TreeGrafter"/>
</dbReference>
<dbReference type="PANTHER" id="PTHR22603:SF93">
    <property type="entry name" value="RE24176P"/>
    <property type="match status" value="1"/>
</dbReference>
<dbReference type="CDD" id="cd05157">
    <property type="entry name" value="ETNK_euk"/>
    <property type="match status" value="1"/>
</dbReference>
<dbReference type="AlphaFoldDB" id="A0A162V7A0"/>
<dbReference type="EMBL" id="KV440971">
    <property type="protein sequence ID" value="OAD80553.1"/>
    <property type="molecule type" value="Genomic_DNA"/>
</dbReference>
<evidence type="ECO:0008006" key="4">
    <source>
        <dbReference type="Google" id="ProtNLM"/>
    </source>
</evidence>
<dbReference type="SUPFAM" id="SSF56112">
    <property type="entry name" value="Protein kinase-like (PK-like)"/>
    <property type="match status" value="1"/>
</dbReference>
<dbReference type="STRING" id="763407.A0A162V7A0"/>
<dbReference type="Gene3D" id="3.90.1200.10">
    <property type="match status" value="1"/>
</dbReference>
<evidence type="ECO:0000256" key="1">
    <source>
        <dbReference type="ARBA" id="ARBA00038211"/>
    </source>
</evidence>
<dbReference type="InParanoid" id="A0A162V7A0"/>
<dbReference type="Gene3D" id="3.30.200.20">
    <property type="entry name" value="Phosphorylase Kinase, domain 1"/>
    <property type="match status" value="1"/>
</dbReference>
<dbReference type="Proteomes" id="UP000077315">
    <property type="component" value="Unassembled WGS sequence"/>
</dbReference>
<reference evidence="3" key="1">
    <citation type="submission" date="2015-06" db="EMBL/GenBank/DDBJ databases">
        <title>Expansion of signal transduction pathways in fungi by whole-genome duplication.</title>
        <authorList>
            <consortium name="DOE Joint Genome Institute"/>
            <person name="Corrochano L.M."/>
            <person name="Kuo A."/>
            <person name="Marcet-Houben M."/>
            <person name="Polaino S."/>
            <person name="Salamov A."/>
            <person name="Villalobos J.M."/>
            <person name="Alvarez M.I."/>
            <person name="Avalos J."/>
            <person name="Benito E.P."/>
            <person name="Benoit I."/>
            <person name="Burger G."/>
            <person name="Camino L.P."/>
            <person name="Canovas D."/>
            <person name="Cerda-Olmedo E."/>
            <person name="Cheng J.-F."/>
            <person name="Dominguez A."/>
            <person name="Elias M."/>
            <person name="Eslava A.P."/>
            <person name="Glaser F."/>
            <person name="Grimwood J."/>
            <person name="Gutierrez G."/>
            <person name="Heitman J."/>
            <person name="Henrissat B."/>
            <person name="Iturriaga E.A."/>
            <person name="Lang B.F."/>
            <person name="Lavin J.L."/>
            <person name="Lee S."/>
            <person name="Li W."/>
            <person name="Lindquist E."/>
            <person name="Lopez-Garcia S."/>
            <person name="Luque E.M."/>
            <person name="Marcos A.T."/>
            <person name="Martin J."/>
            <person name="McCluskey K."/>
            <person name="Medina H.R."/>
            <person name="Miralles-Duran A."/>
            <person name="Miyazaki A."/>
            <person name="Munoz-Torres E."/>
            <person name="Oguiza J.A."/>
            <person name="Ohm R."/>
            <person name="Olmedo M."/>
            <person name="Orejas M."/>
            <person name="Ortiz-Castellanos L."/>
            <person name="Pisabarro A.G."/>
            <person name="Rodriguez-Romero J."/>
            <person name="Ruiz-Herrera J."/>
            <person name="Ruiz-Vazquez R."/>
            <person name="Sanz C."/>
            <person name="Schackwitz W."/>
            <person name="Schmutz J."/>
            <person name="Shahriari M."/>
            <person name="Shelest E."/>
            <person name="Silva-Franco F."/>
            <person name="Soanes D."/>
            <person name="Syed K."/>
            <person name="Tagua V.G."/>
            <person name="Talbot N.J."/>
            <person name="Thon M."/>
            <person name="De vries R.P."/>
            <person name="Wiebenga A."/>
            <person name="Yadav J.S."/>
            <person name="Braun E.L."/>
            <person name="Baker S."/>
            <person name="Garre V."/>
            <person name="Horwitz B."/>
            <person name="Torres-Martinez S."/>
            <person name="Idnurm A."/>
            <person name="Herrera-Estrella A."/>
            <person name="Gabaldon T."/>
            <person name="Grigoriev I.V."/>
        </authorList>
    </citation>
    <scope>NUCLEOTIDE SEQUENCE [LARGE SCALE GENOMIC DNA]</scope>
    <source>
        <strain evidence="3">NRRL 1555(-)</strain>
    </source>
</reference>
<dbReference type="VEuPathDB" id="FungiDB:PHYBLDRAFT_105399"/>
<dbReference type="GeneID" id="28988806"/>
<evidence type="ECO:0000313" key="3">
    <source>
        <dbReference type="Proteomes" id="UP000077315"/>
    </source>
</evidence>
<evidence type="ECO:0000313" key="2">
    <source>
        <dbReference type="EMBL" id="OAD80553.1"/>
    </source>
</evidence>
<dbReference type="RefSeq" id="XP_018298593.1">
    <property type="nucleotide sequence ID" value="XM_018427900.1"/>
</dbReference>
<dbReference type="GO" id="GO:0004103">
    <property type="term" value="F:choline kinase activity"/>
    <property type="evidence" value="ECO:0007669"/>
    <property type="project" value="TreeGrafter"/>
</dbReference>
<organism evidence="2 3">
    <name type="scientific">Phycomyces blakesleeanus (strain ATCC 8743b / DSM 1359 / FGSC 10004 / NBRC 33097 / NRRL 1555)</name>
    <dbReference type="NCBI Taxonomy" id="763407"/>
    <lineage>
        <taxon>Eukaryota</taxon>
        <taxon>Fungi</taxon>
        <taxon>Fungi incertae sedis</taxon>
        <taxon>Mucoromycota</taxon>
        <taxon>Mucoromycotina</taxon>
        <taxon>Mucoromycetes</taxon>
        <taxon>Mucorales</taxon>
        <taxon>Phycomycetaceae</taxon>
        <taxon>Phycomyces</taxon>
    </lineage>
</organism>
<dbReference type="GO" id="GO:0004305">
    <property type="term" value="F:ethanolamine kinase activity"/>
    <property type="evidence" value="ECO:0007669"/>
    <property type="project" value="TreeGrafter"/>
</dbReference>
<accession>A0A162V7A0</accession>